<protein>
    <recommendedName>
        <fullName evidence="3">Response regulatory domain-containing protein</fullName>
    </recommendedName>
</protein>
<dbReference type="SMART" id="SM00448">
    <property type="entry name" value="REC"/>
    <property type="match status" value="1"/>
</dbReference>
<evidence type="ECO:0000256" key="2">
    <source>
        <dbReference type="ARBA" id="ARBA00023012"/>
    </source>
</evidence>
<reference evidence="4" key="1">
    <citation type="submission" date="2018-06" db="EMBL/GenBank/DDBJ databases">
        <authorList>
            <person name="Zhirakovskaya E."/>
        </authorList>
    </citation>
    <scope>NUCLEOTIDE SEQUENCE</scope>
</reference>
<evidence type="ECO:0000256" key="1">
    <source>
        <dbReference type="ARBA" id="ARBA00022553"/>
    </source>
</evidence>
<sequence>MEAIKNSIKTALVVDDDMTNRLVLCALLKDFGYISIESENGAEAVCAVENNYIDIVLLDVMMPVMDGYEAAKIIKSKTGRFIPIIFLTAMTDE</sequence>
<dbReference type="EMBL" id="UOFJ01000311">
    <property type="protein sequence ID" value="VAW68150.1"/>
    <property type="molecule type" value="Genomic_DNA"/>
</dbReference>
<feature type="non-terminal residue" evidence="4">
    <location>
        <position position="93"/>
    </location>
</feature>
<dbReference type="Pfam" id="PF00072">
    <property type="entry name" value="Response_reg"/>
    <property type="match status" value="1"/>
</dbReference>
<dbReference type="SUPFAM" id="SSF52172">
    <property type="entry name" value="CheY-like"/>
    <property type="match status" value="1"/>
</dbReference>
<organism evidence="4">
    <name type="scientific">hydrothermal vent metagenome</name>
    <dbReference type="NCBI Taxonomy" id="652676"/>
    <lineage>
        <taxon>unclassified sequences</taxon>
        <taxon>metagenomes</taxon>
        <taxon>ecological metagenomes</taxon>
    </lineage>
</organism>
<feature type="domain" description="Response regulatory" evidence="3">
    <location>
        <begin position="10"/>
        <end position="93"/>
    </location>
</feature>
<dbReference type="AlphaFoldDB" id="A0A3B0XTT5"/>
<keyword evidence="1" id="KW-0597">Phosphoprotein</keyword>
<dbReference type="GO" id="GO:0000160">
    <property type="term" value="P:phosphorelay signal transduction system"/>
    <property type="evidence" value="ECO:0007669"/>
    <property type="project" value="UniProtKB-KW"/>
</dbReference>
<proteinExistence type="predicted"/>
<evidence type="ECO:0000313" key="4">
    <source>
        <dbReference type="EMBL" id="VAW68150.1"/>
    </source>
</evidence>
<accession>A0A3B0XTT5</accession>
<gene>
    <name evidence="4" type="ORF">MNBD_GAMMA10-225</name>
</gene>
<dbReference type="PANTHER" id="PTHR45339:SF1">
    <property type="entry name" value="HYBRID SIGNAL TRANSDUCTION HISTIDINE KINASE J"/>
    <property type="match status" value="1"/>
</dbReference>
<dbReference type="InterPro" id="IPR001789">
    <property type="entry name" value="Sig_transdc_resp-reg_receiver"/>
</dbReference>
<dbReference type="PROSITE" id="PS50110">
    <property type="entry name" value="RESPONSE_REGULATORY"/>
    <property type="match status" value="1"/>
</dbReference>
<keyword evidence="2" id="KW-0902">Two-component regulatory system</keyword>
<dbReference type="Gene3D" id="3.40.50.2300">
    <property type="match status" value="1"/>
</dbReference>
<evidence type="ECO:0000259" key="3">
    <source>
        <dbReference type="PROSITE" id="PS50110"/>
    </source>
</evidence>
<dbReference type="PANTHER" id="PTHR45339">
    <property type="entry name" value="HYBRID SIGNAL TRANSDUCTION HISTIDINE KINASE J"/>
    <property type="match status" value="1"/>
</dbReference>
<name>A0A3B0XTT5_9ZZZZ</name>
<dbReference type="InterPro" id="IPR011006">
    <property type="entry name" value="CheY-like_superfamily"/>
</dbReference>